<comment type="similarity">
    <text evidence="1">Belongs to the cytochrome b5 family. MAPR subfamily.</text>
</comment>
<organism evidence="5 6">
    <name type="scientific">Paramarasmius palmivorus</name>
    <dbReference type="NCBI Taxonomy" id="297713"/>
    <lineage>
        <taxon>Eukaryota</taxon>
        <taxon>Fungi</taxon>
        <taxon>Dikarya</taxon>
        <taxon>Basidiomycota</taxon>
        <taxon>Agaricomycotina</taxon>
        <taxon>Agaricomycetes</taxon>
        <taxon>Agaricomycetidae</taxon>
        <taxon>Agaricales</taxon>
        <taxon>Marasmiineae</taxon>
        <taxon>Marasmiaceae</taxon>
        <taxon>Paramarasmius</taxon>
    </lineage>
</organism>
<sequence>MLNFRHDDDSSSSLSILAISIAVVLLPVTYYFFFSPSSPQSSAAQTSPNSNAASLAVQGQQKQAETTKSIMQPPKTDLAPPKDDPFTQDELKEFDGSDPEKPIYVAIKGTIFDVTNKRDVYGSGKSYNIFAGKDGSRGLGMSSLKTEDAVPDWSVLDEKDLKTLNDWHDFFRKRYNIVGKVTDLPESVKDKIPYVYSA</sequence>
<keyword evidence="6" id="KW-1185">Reference proteome</keyword>
<dbReference type="SMART" id="SM01117">
    <property type="entry name" value="Cyt-b5"/>
    <property type="match status" value="1"/>
</dbReference>
<dbReference type="GO" id="GO:0020037">
    <property type="term" value="F:heme binding"/>
    <property type="evidence" value="ECO:0007669"/>
    <property type="project" value="UniProtKB-ARBA"/>
</dbReference>
<dbReference type="AlphaFoldDB" id="A0AAW0BVZ8"/>
<keyword evidence="3" id="KW-1133">Transmembrane helix</keyword>
<proteinExistence type="inferred from homology"/>
<evidence type="ECO:0000256" key="3">
    <source>
        <dbReference type="SAM" id="Phobius"/>
    </source>
</evidence>
<feature type="domain" description="Cytochrome b5 heme-binding" evidence="4">
    <location>
        <begin position="86"/>
        <end position="182"/>
    </location>
</feature>
<dbReference type="Gene3D" id="3.10.120.10">
    <property type="entry name" value="Cytochrome b5-like heme/steroid binding domain"/>
    <property type="match status" value="1"/>
</dbReference>
<feature type="region of interest" description="Disordered" evidence="2">
    <location>
        <begin position="42"/>
        <end position="98"/>
    </location>
</feature>
<dbReference type="SUPFAM" id="SSF55856">
    <property type="entry name" value="Cytochrome b5-like heme/steroid binding domain"/>
    <property type="match status" value="1"/>
</dbReference>
<reference evidence="5 6" key="1">
    <citation type="submission" date="2024-01" db="EMBL/GenBank/DDBJ databases">
        <title>A draft genome for a cacao thread blight-causing isolate of Paramarasmius palmivorus.</title>
        <authorList>
            <person name="Baruah I.K."/>
            <person name="Bukari Y."/>
            <person name="Amoako-Attah I."/>
            <person name="Meinhardt L.W."/>
            <person name="Bailey B.A."/>
            <person name="Cohen S.P."/>
        </authorList>
    </citation>
    <scope>NUCLEOTIDE SEQUENCE [LARGE SCALE GENOMIC DNA]</scope>
    <source>
        <strain evidence="5 6">GH-12</strain>
    </source>
</reference>
<dbReference type="InterPro" id="IPR036400">
    <property type="entry name" value="Cyt_B5-like_heme/steroid_sf"/>
</dbReference>
<name>A0AAW0BVZ8_9AGAR</name>
<accession>A0AAW0BVZ8</accession>
<feature type="transmembrane region" description="Helical" evidence="3">
    <location>
        <begin position="12"/>
        <end position="33"/>
    </location>
</feature>
<feature type="compositionally biased region" description="Polar residues" evidence="2">
    <location>
        <begin position="57"/>
        <end position="70"/>
    </location>
</feature>
<keyword evidence="3" id="KW-0472">Membrane</keyword>
<dbReference type="EMBL" id="JAYKXP010000071">
    <property type="protein sequence ID" value="KAK7031073.1"/>
    <property type="molecule type" value="Genomic_DNA"/>
</dbReference>
<dbReference type="PANTHER" id="PTHR10281:SF115">
    <property type="entry name" value="BINDING PROTEIN, PUTATIVE (AFU_ORTHOLOGUE AFUA_4G06240)-RELATED"/>
    <property type="match status" value="1"/>
</dbReference>
<keyword evidence="3" id="KW-0812">Transmembrane</keyword>
<feature type="compositionally biased region" description="Basic and acidic residues" evidence="2">
    <location>
        <begin position="80"/>
        <end position="98"/>
    </location>
</feature>
<dbReference type="Pfam" id="PF00173">
    <property type="entry name" value="Cyt-b5"/>
    <property type="match status" value="1"/>
</dbReference>
<feature type="compositionally biased region" description="Low complexity" evidence="2">
    <location>
        <begin position="42"/>
        <end position="54"/>
    </location>
</feature>
<dbReference type="InterPro" id="IPR050577">
    <property type="entry name" value="MAPR/NEUFC/NENF-like"/>
</dbReference>
<dbReference type="InterPro" id="IPR001199">
    <property type="entry name" value="Cyt_B5-like_heme/steroid-bd"/>
</dbReference>
<gene>
    <name evidence="5" type="ORF">VNI00_013673</name>
</gene>
<comment type="caution">
    <text evidence="5">The sequence shown here is derived from an EMBL/GenBank/DDBJ whole genome shotgun (WGS) entry which is preliminary data.</text>
</comment>
<evidence type="ECO:0000256" key="2">
    <source>
        <dbReference type="SAM" id="MobiDB-lite"/>
    </source>
</evidence>
<dbReference type="GO" id="GO:0005783">
    <property type="term" value="C:endoplasmic reticulum"/>
    <property type="evidence" value="ECO:0007669"/>
    <property type="project" value="TreeGrafter"/>
</dbReference>
<evidence type="ECO:0000313" key="5">
    <source>
        <dbReference type="EMBL" id="KAK7031073.1"/>
    </source>
</evidence>
<dbReference type="Proteomes" id="UP001383192">
    <property type="component" value="Unassembled WGS sequence"/>
</dbReference>
<dbReference type="GO" id="GO:0016020">
    <property type="term" value="C:membrane"/>
    <property type="evidence" value="ECO:0007669"/>
    <property type="project" value="TreeGrafter"/>
</dbReference>
<evidence type="ECO:0000313" key="6">
    <source>
        <dbReference type="Proteomes" id="UP001383192"/>
    </source>
</evidence>
<protein>
    <recommendedName>
        <fullName evidence="4">Cytochrome b5 heme-binding domain-containing protein</fullName>
    </recommendedName>
</protein>
<dbReference type="FunFam" id="3.10.120.10:FF:000003">
    <property type="entry name" value="membrane-associated progesterone receptor component 1"/>
    <property type="match status" value="1"/>
</dbReference>
<evidence type="ECO:0000256" key="1">
    <source>
        <dbReference type="ARBA" id="ARBA00038357"/>
    </source>
</evidence>
<evidence type="ECO:0000259" key="4">
    <source>
        <dbReference type="SMART" id="SM01117"/>
    </source>
</evidence>
<dbReference type="PANTHER" id="PTHR10281">
    <property type="entry name" value="MEMBRANE-ASSOCIATED PROGESTERONE RECEPTOR COMPONENT-RELATED"/>
    <property type="match status" value="1"/>
</dbReference>